<comment type="caution">
    <text evidence="8">The sequence shown here is derived from an EMBL/GenBank/DDBJ whole genome shotgun (WGS) entry which is preliminary data.</text>
</comment>
<dbReference type="GO" id="GO:0005874">
    <property type="term" value="C:microtubule"/>
    <property type="evidence" value="ECO:0007669"/>
    <property type="project" value="UniProtKB-KW"/>
</dbReference>
<name>A0AAV9CL01_ACOCL</name>
<comment type="similarity">
    <text evidence="2">Belongs to the TPX2 family.</text>
</comment>
<dbReference type="Proteomes" id="UP001180020">
    <property type="component" value="Unassembled WGS sequence"/>
</dbReference>
<accession>A0AAV9CL01</accession>
<evidence type="ECO:0000256" key="1">
    <source>
        <dbReference type="ARBA" id="ARBA00004245"/>
    </source>
</evidence>
<sequence length="294" mass="32982">MWMTEEFVCRFRRLERRNQRRALEVGEEAEEVNGAPSILIGINKSTDTTCQNEVASLSPHKTQSGSELPCYGNKVGVSILEKKADSEAQELTNHKKSTSPMKSVARYGNAKSVPTNHTIPQPFAHGTEKNVSSGKGLANVKSLQTPHSLKKAQPISTFLSRKPSRPFNKMPPGDDVCSVASSCSERAEKRKEFYSKLKEKYQTLEAERNQCEARTKEEREAAIKELRKSLAFKATPLPSFYYEGSSPRFELKQQSPTLRSPKLSPRLDYGGDAFHLAMCDNLSSYYKEGRLNQV</sequence>
<dbReference type="GO" id="GO:0008017">
    <property type="term" value="F:microtubule binding"/>
    <property type="evidence" value="ECO:0007669"/>
    <property type="project" value="InterPro"/>
</dbReference>
<evidence type="ECO:0000259" key="7">
    <source>
        <dbReference type="Pfam" id="PF06886"/>
    </source>
</evidence>
<protein>
    <submittedName>
        <fullName evidence="8">Protein WAVE-DAMPENED 2</fullName>
    </submittedName>
</protein>
<dbReference type="PANTHER" id="PTHR46372:SF2">
    <property type="entry name" value="PROTEIN WVD2-LIKE 3"/>
    <property type="match status" value="1"/>
</dbReference>
<dbReference type="InterPro" id="IPR044806">
    <property type="entry name" value="WVD2/WDL1-4"/>
</dbReference>
<evidence type="ECO:0000256" key="3">
    <source>
        <dbReference type="ARBA" id="ARBA00022490"/>
    </source>
</evidence>
<keyword evidence="4" id="KW-0493">Microtubule</keyword>
<keyword evidence="3" id="KW-0963">Cytoplasm</keyword>
<evidence type="ECO:0000313" key="8">
    <source>
        <dbReference type="EMBL" id="KAK1288863.1"/>
    </source>
</evidence>
<evidence type="ECO:0000256" key="2">
    <source>
        <dbReference type="ARBA" id="ARBA00005885"/>
    </source>
</evidence>
<dbReference type="PANTHER" id="PTHR46372">
    <property type="entry name" value="PROTEIN WVD2-LIKE 3"/>
    <property type="match status" value="1"/>
</dbReference>
<reference evidence="8" key="1">
    <citation type="journal article" date="2023" name="Nat. Commun.">
        <title>Diploid and tetraploid genomes of Acorus and the evolution of monocots.</title>
        <authorList>
            <person name="Ma L."/>
            <person name="Liu K.W."/>
            <person name="Li Z."/>
            <person name="Hsiao Y.Y."/>
            <person name="Qi Y."/>
            <person name="Fu T."/>
            <person name="Tang G.D."/>
            <person name="Zhang D."/>
            <person name="Sun W.H."/>
            <person name="Liu D.K."/>
            <person name="Li Y."/>
            <person name="Chen G.Z."/>
            <person name="Liu X.D."/>
            <person name="Liao X.Y."/>
            <person name="Jiang Y.T."/>
            <person name="Yu X."/>
            <person name="Hao Y."/>
            <person name="Huang J."/>
            <person name="Zhao X.W."/>
            <person name="Ke S."/>
            <person name="Chen Y.Y."/>
            <person name="Wu W.L."/>
            <person name="Hsu J.L."/>
            <person name="Lin Y.F."/>
            <person name="Huang M.D."/>
            <person name="Li C.Y."/>
            <person name="Huang L."/>
            <person name="Wang Z.W."/>
            <person name="Zhao X."/>
            <person name="Zhong W.Y."/>
            <person name="Peng D.H."/>
            <person name="Ahmad S."/>
            <person name="Lan S."/>
            <person name="Zhang J.S."/>
            <person name="Tsai W.C."/>
            <person name="Van de Peer Y."/>
            <person name="Liu Z.J."/>
        </authorList>
    </citation>
    <scope>NUCLEOTIDE SEQUENCE</scope>
    <source>
        <strain evidence="8">CP</strain>
    </source>
</reference>
<feature type="domain" description="TPX2 C-terminal" evidence="7">
    <location>
        <begin position="183"/>
        <end position="247"/>
    </location>
</feature>
<evidence type="ECO:0000256" key="5">
    <source>
        <dbReference type="ARBA" id="ARBA00023212"/>
    </source>
</evidence>
<keyword evidence="9" id="KW-1185">Reference proteome</keyword>
<dbReference type="Pfam" id="PF06886">
    <property type="entry name" value="TPX2"/>
    <property type="match status" value="1"/>
</dbReference>
<gene>
    <name evidence="8" type="primary">WVD2</name>
    <name evidence="8" type="ORF">QJS10_CPB19g01150</name>
</gene>
<reference evidence="8" key="2">
    <citation type="submission" date="2023-06" db="EMBL/GenBank/DDBJ databases">
        <authorList>
            <person name="Ma L."/>
            <person name="Liu K.-W."/>
            <person name="Li Z."/>
            <person name="Hsiao Y.-Y."/>
            <person name="Qi Y."/>
            <person name="Fu T."/>
            <person name="Tang G."/>
            <person name="Zhang D."/>
            <person name="Sun W.-H."/>
            <person name="Liu D.-K."/>
            <person name="Li Y."/>
            <person name="Chen G.-Z."/>
            <person name="Liu X.-D."/>
            <person name="Liao X.-Y."/>
            <person name="Jiang Y.-T."/>
            <person name="Yu X."/>
            <person name="Hao Y."/>
            <person name="Huang J."/>
            <person name="Zhao X.-W."/>
            <person name="Ke S."/>
            <person name="Chen Y.-Y."/>
            <person name="Wu W.-L."/>
            <person name="Hsu J.-L."/>
            <person name="Lin Y.-F."/>
            <person name="Huang M.-D."/>
            <person name="Li C.-Y."/>
            <person name="Huang L."/>
            <person name="Wang Z.-W."/>
            <person name="Zhao X."/>
            <person name="Zhong W.-Y."/>
            <person name="Peng D.-H."/>
            <person name="Ahmad S."/>
            <person name="Lan S."/>
            <person name="Zhang J.-S."/>
            <person name="Tsai W.-C."/>
            <person name="Van De Peer Y."/>
            <person name="Liu Z.-J."/>
        </authorList>
    </citation>
    <scope>NUCLEOTIDE SEQUENCE</scope>
    <source>
        <strain evidence="8">CP</strain>
        <tissue evidence="8">Leaves</tissue>
    </source>
</reference>
<keyword evidence="6" id="KW-0175">Coiled coil</keyword>
<evidence type="ECO:0000313" key="9">
    <source>
        <dbReference type="Proteomes" id="UP001180020"/>
    </source>
</evidence>
<dbReference type="GO" id="GO:0000226">
    <property type="term" value="P:microtubule cytoskeleton organization"/>
    <property type="evidence" value="ECO:0007669"/>
    <property type="project" value="InterPro"/>
</dbReference>
<dbReference type="EMBL" id="JAUJYO010000019">
    <property type="protein sequence ID" value="KAK1288863.1"/>
    <property type="molecule type" value="Genomic_DNA"/>
</dbReference>
<organism evidence="8 9">
    <name type="scientific">Acorus calamus</name>
    <name type="common">Sweet flag</name>
    <dbReference type="NCBI Taxonomy" id="4465"/>
    <lineage>
        <taxon>Eukaryota</taxon>
        <taxon>Viridiplantae</taxon>
        <taxon>Streptophyta</taxon>
        <taxon>Embryophyta</taxon>
        <taxon>Tracheophyta</taxon>
        <taxon>Spermatophyta</taxon>
        <taxon>Magnoliopsida</taxon>
        <taxon>Liliopsida</taxon>
        <taxon>Acoraceae</taxon>
        <taxon>Acorus</taxon>
    </lineage>
</organism>
<feature type="coiled-coil region" evidence="6">
    <location>
        <begin position="187"/>
        <end position="221"/>
    </location>
</feature>
<comment type="subcellular location">
    <subcellularLocation>
        <location evidence="1">Cytoplasm</location>
        <location evidence="1">Cytoskeleton</location>
    </subcellularLocation>
</comment>
<evidence type="ECO:0000256" key="6">
    <source>
        <dbReference type="SAM" id="Coils"/>
    </source>
</evidence>
<proteinExistence type="inferred from homology"/>
<evidence type="ECO:0000256" key="4">
    <source>
        <dbReference type="ARBA" id="ARBA00022701"/>
    </source>
</evidence>
<dbReference type="AlphaFoldDB" id="A0AAV9CL01"/>
<dbReference type="InterPro" id="IPR027329">
    <property type="entry name" value="TPX2_C"/>
</dbReference>
<keyword evidence="5" id="KW-0206">Cytoskeleton</keyword>